<organism evidence="1 2">
    <name type="scientific">Candidatus Macondimonas diazotrophica</name>
    <dbReference type="NCBI Taxonomy" id="2305248"/>
    <lineage>
        <taxon>Bacteria</taxon>
        <taxon>Pseudomonadati</taxon>
        <taxon>Pseudomonadota</taxon>
        <taxon>Gammaproteobacteria</taxon>
        <taxon>Chromatiales</taxon>
        <taxon>Ectothiorhodospiraceae</taxon>
        <taxon>Candidatus Macondimonas</taxon>
    </lineage>
</organism>
<dbReference type="Proteomes" id="UP000297890">
    <property type="component" value="Unassembled WGS sequence"/>
</dbReference>
<dbReference type="AlphaFoldDB" id="A0A4Z0F7N9"/>
<comment type="caution">
    <text evidence="1">The sequence shown here is derived from an EMBL/GenBank/DDBJ whole genome shotgun (WGS) entry which is preliminary data.</text>
</comment>
<name>A0A4Z0F7N9_9GAMM</name>
<keyword evidence="2" id="KW-1185">Reference proteome</keyword>
<dbReference type="RefSeq" id="WP_135282711.1">
    <property type="nucleotide sequence ID" value="NZ_SRIO01000022.1"/>
</dbReference>
<evidence type="ECO:0000313" key="1">
    <source>
        <dbReference type="EMBL" id="TFZ81450.1"/>
    </source>
</evidence>
<reference evidence="1 2" key="1">
    <citation type="journal article" date="2019" name="ISME J.">
        <title>Candidatus Macondimonas diazotrophica, a novel gammaproteobacterial genus dominating crude-oil-contaminated coastal sediments.</title>
        <authorList>
            <person name="Karthikeyan S."/>
            <person name="Konstantinidis K."/>
        </authorList>
    </citation>
    <scope>NUCLEOTIDE SEQUENCE [LARGE SCALE GENOMIC DNA]</scope>
    <source>
        <strain evidence="1 2">KTK01</strain>
    </source>
</reference>
<evidence type="ECO:0000313" key="2">
    <source>
        <dbReference type="Proteomes" id="UP000297890"/>
    </source>
</evidence>
<proteinExistence type="predicted"/>
<protein>
    <submittedName>
        <fullName evidence="1">Uncharacterized protein</fullName>
    </submittedName>
</protein>
<accession>A0A4Z0F7N9</accession>
<dbReference type="EMBL" id="SRIO01000022">
    <property type="protein sequence ID" value="TFZ81450.1"/>
    <property type="molecule type" value="Genomic_DNA"/>
</dbReference>
<sequence>MTNETEKQETDTTVGGLIDPAVINRQQAIKIFFQAIDHDDLYWTDLVEDHLVFNDDDDVIAWPSRYDVGRALGFTDEEMETADGLEQGRLKELGL</sequence>
<gene>
    <name evidence="1" type="ORF">E4680_12280</name>
</gene>